<name>A0ABU6WXD3_9FABA</name>
<dbReference type="EMBL" id="JASCZI010185729">
    <property type="protein sequence ID" value="MED6190575.1"/>
    <property type="molecule type" value="Genomic_DNA"/>
</dbReference>
<proteinExistence type="predicted"/>
<gene>
    <name evidence="1" type="ORF">PIB30_107236</name>
</gene>
<sequence>MRALPRICVELCSVLLPNSTCNTKTHARGLQCCRQLFLRVTGIRTTASRVTKLPAETASLYWPLDEVHVIPYPCGNGSSRGLLRNAGLGRTAGPYHSGHNLSSGIGGKSIACTWLHAAIEYTGSQYGAHSIPIAAHEAMTCRHGRWSC</sequence>
<evidence type="ECO:0000313" key="2">
    <source>
        <dbReference type="Proteomes" id="UP001341840"/>
    </source>
</evidence>
<accession>A0ABU6WXD3</accession>
<comment type="caution">
    <text evidence="1">The sequence shown here is derived from an EMBL/GenBank/DDBJ whole genome shotgun (WGS) entry which is preliminary data.</text>
</comment>
<organism evidence="1 2">
    <name type="scientific">Stylosanthes scabra</name>
    <dbReference type="NCBI Taxonomy" id="79078"/>
    <lineage>
        <taxon>Eukaryota</taxon>
        <taxon>Viridiplantae</taxon>
        <taxon>Streptophyta</taxon>
        <taxon>Embryophyta</taxon>
        <taxon>Tracheophyta</taxon>
        <taxon>Spermatophyta</taxon>
        <taxon>Magnoliopsida</taxon>
        <taxon>eudicotyledons</taxon>
        <taxon>Gunneridae</taxon>
        <taxon>Pentapetalae</taxon>
        <taxon>rosids</taxon>
        <taxon>fabids</taxon>
        <taxon>Fabales</taxon>
        <taxon>Fabaceae</taxon>
        <taxon>Papilionoideae</taxon>
        <taxon>50 kb inversion clade</taxon>
        <taxon>dalbergioids sensu lato</taxon>
        <taxon>Dalbergieae</taxon>
        <taxon>Pterocarpus clade</taxon>
        <taxon>Stylosanthes</taxon>
    </lineage>
</organism>
<keyword evidence="2" id="KW-1185">Reference proteome</keyword>
<evidence type="ECO:0000313" key="1">
    <source>
        <dbReference type="EMBL" id="MED6190575.1"/>
    </source>
</evidence>
<protein>
    <submittedName>
        <fullName evidence="1">Uncharacterized protein</fullName>
    </submittedName>
</protein>
<reference evidence="1 2" key="1">
    <citation type="journal article" date="2023" name="Plants (Basel)">
        <title>Bridging the Gap: Combining Genomics and Transcriptomics Approaches to Understand Stylosanthes scabra, an Orphan Legume from the Brazilian Caatinga.</title>
        <authorList>
            <person name="Ferreira-Neto J.R.C."/>
            <person name="da Silva M.D."/>
            <person name="Binneck E."/>
            <person name="de Melo N.F."/>
            <person name="da Silva R.H."/>
            <person name="de Melo A.L.T.M."/>
            <person name="Pandolfi V."/>
            <person name="Bustamante F.O."/>
            <person name="Brasileiro-Vidal A.C."/>
            <person name="Benko-Iseppon A.M."/>
        </authorList>
    </citation>
    <scope>NUCLEOTIDE SEQUENCE [LARGE SCALE GENOMIC DNA]</scope>
    <source>
        <tissue evidence="1">Leaves</tissue>
    </source>
</reference>
<dbReference type="Proteomes" id="UP001341840">
    <property type="component" value="Unassembled WGS sequence"/>
</dbReference>